<name>A0A422M1A2_LACPA</name>
<evidence type="ECO:0000256" key="1">
    <source>
        <dbReference type="SAM" id="MobiDB-lite"/>
    </source>
</evidence>
<evidence type="ECO:0000313" key="3">
    <source>
        <dbReference type="Proteomes" id="UP000285532"/>
    </source>
</evidence>
<evidence type="ECO:0000313" key="2">
    <source>
        <dbReference type="EMBL" id="RND79875.1"/>
    </source>
</evidence>
<gene>
    <name evidence="2" type="ORF">FAM18172_03121</name>
</gene>
<reference evidence="2 3" key="1">
    <citation type="journal article" date="2018" name="Front. Microbiol.">
        <title>Conversion of Methionine to Cysteine in Lactobacillus paracasei Depends on the Highly Mobile cysK-ctl-cysE Gene Cluster.</title>
        <authorList>
            <person name="Wuthrich D."/>
            <person name="Irmler S."/>
            <person name="Berthoud H."/>
            <person name="Guggenbuhl B."/>
            <person name="Eugster E."/>
            <person name="Bruggmann R."/>
        </authorList>
    </citation>
    <scope>NUCLEOTIDE SEQUENCE [LARGE SCALE GENOMIC DNA]</scope>
    <source>
        <strain evidence="2 3">FAM18172</strain>
    </source>
</reference>
<dbReference type="Proteomes" id="UP000285532">
    <property type="component" value="Unassembled WGS sequence"/>
</dbReference>
<proteinExistence type="predicted"/>
<feature type="region of interest" description="Disordered" evidence="1">
    <location>
        <begin position="128"/>
        <end position="182"/>
    </location>
</feature>
<dbReference type="AlphaFoldDB" id="A0A422M1A2"/>
<protein>
    <submittedName>
        <fullName evidence="2">Uncharacterized protein</fullName>
    </submittedName>
</protein>
<accession>A0A422M1A2</accession>
<comment type="caution">
    <text evidence="2">The sequence shown here is derived from an EMBL/GenBank/DDBJ whole genome shotgun (WGS) entry which is preliminary data.</text>
</comment>
<dbReference type="RefSeq" id="WP_003600346.1">
    <property type="nucleotide sequence ID" value="NZ_JBDGMW010000077.1"/>
</dbReference>
<dbReference type="EMBL" id="LKFU01000169">
    <property type="protein sequence ID" value="RND79875.1"/>
    <property type="molecule type" value="Genomic_DNA"/>
</dbReference>
<feature type="compositionally biased region" description="Polar residues" evidence="1">
    <location>
        <begin position="140"/>
        <end position="150"/>
    </location>
</feature>
<sequence length="182" mass="20259">MSKTIKELANELGISKQAVSKKLTANFRANHVTTVTTNGRQQLVVDDDGVFELKSQYIEDHNQQPGANHSTANVVGNNTNLVDELKKRISAQENELSQKNKQILAKDSQLENMQKLLDQSQQLQLMAENKLKKLEAPQNDPESGSDLANDQTHERAPEAPVKAESSPEQPPSFWQRLFGTGK</sequence>
<organism evidence="2 3">
    <name type="scientific">Lacticaseibacillus paracasei</name>
    <name type="common">Lactobacillus paracasei</name>
    <dbReference type="NCBI Taxonomy" id="1597"/>
    <lineage>
        <taxon>Bacteria</taxon>
        <taxon>Bacillati</taxon>
        <taxon>Bacillota</taxon>
        <taxon>Bacilli</taxon>
        <taxon>Lactobacillales</taxon>
        <taxon>Lactobacillaceae</taxon>
        <taxon>Lacticaseibacillus</taxon>
    </lineage>
</organism>